<organism evidence="8 9">
    <name type="scientific">Galleria mellonella</name>
    <name type="common">Greater wax moth</name>
    <dbReference type="NCBI Taxonomy" id="7137"/>
    <lineage>
        <taxon>Eukaryota</taxon>
        <taxon>Metazoa</taxon>
        <taxon>Ecdysozoa</taxon>
        <taxon>Arthropoda</taxon>
        <taxon>Hexapoda</taxon>
        <taxon>Insecta</taxon>
        <taxon>Pterygota</taxon>
        <taxon>Neoptera</taxon>
        <taxon>Endopterygota</taxon>
        <taxon>Lepidoptera</taxon>
        <taxon>Glossata</taxon>
        <taxon>Ditrysia</taxon>
        <taxon>Pyraloidea</taxon>
        <taxon>Pyralidae</taxon>
        <taxon>Galleriinae</taxon>
        <taxon>Galleria</taxon>
    </lineage>
</organism>
<evidence type="ECO:0000256" key="3">
    <source>
        <dbReference type="ARBA" id="ARBA00022989"/>
    </source>
</evidence>
<dbReference type="CDD" id="cd20069">
    <property type="entry name" value="5TM_Oxa1-like"/>
    <property type="match status" value="1"/>
</dbReference>
<comment type="similarity">
    <text evidence="5">Belongs to the OXA1/ALB3/YidC family.</text>
</comment>
<evidence type="ECO:0000259" key="7">
    <source>
        <dbReference type="Pfam" id="PF02096"/>
    </source>
</evidence>
<dbReference type="GO" id="GO:0033617">
    <property type="term" value="P:mitochondrial respiratory chain complex IV assembly"/>
    <property type="evidence" value="ECO:0007669"/>
    <property type="project" value="TreeGrafter"/>
</dbReference>
<dbReference type="InterPro" id="IPR001708">
    <property type="entry name" value="YidC/ALB3/OXA1/COX18"/>
</dbReference>
<reference evidence="9" key="1">
    <citation type="submission" date="2025-08" db="UniProtKB">
        <authorList>
            <consortium name="RefSeq"/>
        </authorList>
    </citation>
    <scope>IDENTIFICATION</scope>
    <source>
        <tissue evidence="9">Whole larvae</tissue>
    </source>
</reference>
<evidence type="ECO:0000313" key="8">
    <source>
        <dbReference type="Proteomes" id="UP001652740"/>
    </source>
</evidence>
<proteinExistence type="inferred from homology"/>
<feature type="domain" description="Membrane insertase YidC/Oxa/ALB C-terminal" evidence="7">
    <location>
        <begin position="92"/>
        <end position="307"/>
    </location>
</feature>
<keyword evidence="8" id="KW-1185">Reference proteome</keyword>
<keyword evidence="3 6" id="KW-1133">Transmembrane helix</keyword>
<evidence type="ECO:0000256" key="6">
    <source>
        <dbReference type="SAM" id="Phobius"/>
    </source>
</evidence>
<sequence length="349" mass="40280">MIYSKTLNRLNKYGWGSYMRSFSAISCNCELKQNKPILLKNDLININNRRHISYEGIVEWQQQTYTSISNSYFVNLMQNGLLYFHDLSGLSWWATVITSTILIRGLMTLPLTIYQNNILAKVENISLELKDLIDELKRETAMAKKAYNLTDKQAMVLYKRSLKKQWYKLIVRENCHPFKSTLVVWLQIPIWICMSFALRNLVYMQSGDPAALVTFMQLSTGGVGWFPNLTEPDHSFILPVAFGLTNIAIIEIQRMSKLRQPSKVYNAFTNVFRIFSVVMIPVAASVPSCMCLYWMTSSGFGLIQNLCLLSPTVRRRLRIPEAPSELEDPYNHMKKEIKHALEKIIPKKS</sequence>
<dbReference type="InterPro" id="IPR028055">
    <property type="entry name" value="YidC/Oxa/ALB_C"/>
</dbReference>
<dbReference type="GO" id="GO:0005743">
    <property type="term" value="C:mitochondrial inner membrane"/>
    <property type="evidence" value="ECO:0007669"/>
    <property type="project" value="TreeGrafter"/>
</dbReference>
<dbReference type="GO" id="GO:0032979">
    <property type="term" value="P:protein insertion into mitochondrial inner membrane from matrix"/>
    <property type="evidence" value="ECO:0007669"/>
    <property type="project" value="TreeGrafter"/>
</dbReference>
<evidence type="ECO:0000256" key="4">
    <source>
        <dbReference type="ARBA" id="ARBA00023136"/>
    </source>
</evidence>
<dbReference type="InParanoid" id="A0A6J1X696"/>
<accession>A0A6J1X696</accession>
<dbReference type="Pfam" id="PF02096">
    <property type="entry name" value="60KD_IMP"/>
    <property type="match status" value="1"/>
</dbReference>
<evidence type="ECO:0000313" key="9">
    <source>
        <dbReference type="RefSeq" id="XP_026761750.1"/>
    </source>
</evidence>
<feature type="transmembrane region" description="Helical" evidence="6">
    <location>
        <begin position="182"/>
        <end position="202"/>
    </location>
</feature>
<dbReference type="RefSeq" id="XP_026761750.1">
    <property type="nucleotide sequence ID" value="XM_026905949.3"/>
</dbReference>
<keyword evidence="2 5" id="KW-0812">Transmembrane</keyword>
<protein>
    <submittedName>
        <fullName evidence="9">Cytochrome c oxidase assembly protein COX18, mitochondrial</fullName>
    </submittedName>
</protein>
<evidence type="ECO:0000256" key="5">
    <source>
        <dbReference type="RuleBase" id="RU003945"/>
    </source>
</evidence>
<dbReference type="GO" id="GO:0032977">
    <property type="term" value="F:membrane insertase activity"/>
    <property type="evidence" value="ECO:0007669"/>
    <property type="project" value="InterPro"/>
</dbReference>
<dbReference type="OrthoDB" id="2148490at2759"/>
<feature type="transmembrane region" description="Helical" evidence="6">
    <location>
        <begin position="264"/>
        <end position="286"/>
    </location>
</feature>
<name>A0A6J1X696_GALME</name>
<gene>
    <name evidence="9" type="primary">LOC113520577</name>
</gene>
<dbReference type="Proteomes" id="UP001652740">
    <property type="component" value="Unplaced"/>
</dbReference>
<evidence type="ECO:0000256" key="1">
    <source>
        <dbReference type="ARBA" id="ARBA00004141"/>
    </source>
</evidence>
<dbReference type="PANTHER" id="PTHR12428:SF65">
    <property type="entry name" value="CYTOCHROME C OXIDASE ASSEMBLY PROTEIN COX18, MITOCHONDRIAL"/>
    <property type="match status" value="1"/>
</dbReference>
<evidence type="ECO:0000256" key="2">
    <source>
        <dbReference type="ARBA" id="ARBA00022692"/>
    </source>
</evidence>
<dbReference type="GeneID" id="113520577"/>
<dbReference type="FunCoup" id="A0A6J1X696">
    <property type="interactions" value="614"/>
</dbReference>
<dbReference type="AlphaFoldDB" id="A0A6J1X696"/>
<comment type="subcellular location">
    <subcellularLocation>
        <location evidence="1 5">Membrane</location>
        <topology evidence="1 5">Multi-pass membrane protein</topology>
    </subcellularLocation>
</comment>
<dbReference type="PANTHER" id="PTHR12428">
    <property type="entry name" value="OXA1"/>
    <property type="match status" value="1"/>
</dbReference>
<feature type="transmembrane region" description="Helical" evidence="6">
    <location>
        <begin position="234"/>
        <end position="252"/>
    </location>
</feature>
<keyword evidence="4 6" id="KW-0472">Membrane</keyword>
<dbReference type="KEGG" id="gmw:113520577"/>